<evidence type="ECO:0000256" key="1">
    <source>
        <dbReference type="SAM" id="MobiDB-lite"/>
    </source>
</evidence>
<organism evidence="2 3">
    <name type="scientific">Lentzea kristufekii</name>
    <dbReference type="NCBI Taxonomy" id="3095430"/>
    <lineage>
        <taxon>Bacteria</taxon>
        <taxon>Bacillati</taxon>
        <taxon>Actinomycetota</taxon>
        <taxon>Actinomycetes</taxon>
        <taxon>Pseudonocardiales</taxon>
        <taxon>Pseudonocardiaceae</taxon>
        <taxon>Lentzea</taxon>
    </lineage>
</organism>
<accession>A0ABU4U2Z0</accession>
<evidence type="ECO:0000313" key="2">
    <source>
        <dbReference type="EMBL" id="MDX8054376.1"/>
    </source>
</evidence>
<dbReference type="EMBL" id="JAXAVV010000020">
    <property type="protein sequence ID" value="MDX8054376.1"/>
    <property type="molecule type" value="Genomic_DNA"/>
</dbReference>
<gene>
    <name evidence="2" type="ORF">SK571_33830</name>
</gene>
<name>A0ABU4U2Z0_9PSEU</name>
<feature type="region of interest" description="Disordered" evidence="1">
    <location>
        <begin position="67"/>
        <end position="95"/>
    </location>
</feature>
<keyword evidence="3" id="KW-1185">Reference proteome</keyword>
<feature type="compositionally biased region" description="Polar residues" evidence="1">
    <location>
        <begin position="81"/>
        <end position="95"/>
    </location>
</feature>
<comment type="caution">
    <text evidence="2">The sequence shown here is derived from an EMBL/GenBank/DDBJ whole genome shotgun (WGS) entry which is preliminary data.</text>
</comment>
<proteinExistence type="predicted"/>
<dbReference type="Proteomes" id="UP001271792">
    <property type="component" value="Unassembled WGS sequence"/>
</dbReference>
<dbReference type="RefSeq" id="WP_319988168.1">
    <property type="nucleotide sequence ID" value="NZ_JAXAVV010000020.1"/>
</dbReference>
<evidence type="ECO:0000313" key="3">
    <source>
        <dbReference type="Proteomes" id="UP001271792"/>
    </source>
</evidence>
<feature type="compositionally biased region" description="Basic and acidic residues" evidence="1">
    <location>
        <begin position="70"/>
        <end position="79"/>
    </location>
</feature>
<protein>
    <submittedName>
        <fullName evidence="2">Uncharacterized protein</fullName>
    </submittedName>
</protein>
<sequence>MTVQVETSNKDVREVFNGLAIEFSGVLPRTVVSRTVLDAHQDLDGQIVPDALAEMLHHLARHRLVALHTPDAEGPRRVPAESSTAPSRTPQRQWR</sequence>
<reference evidence="2 3" key="1">
    <citation type="submission" date="2023-11" db="EMBL/GenBank/DDBJ databases">
        <title>Lentzea sokolovensis, sp. nov., Lentzea kristufkii, sp. nov., and Lentzea miocenensis, sp. nov., rare actinobacteria from Sokolov Coal Basin, Miocene lacustrine sediment, Czech Republic.</title>
        <authorList>
            <person name="Lara A."/>
            <person name="Kotroba L."/>
            <person name="Nouioui I."/>
            <person name="Neumann-Schaal M."/>
            <person name="Mast Y."/>
            <person name="Chronakova A."/>
        </authorList>
    </citation>
    <scope>NUCLEOTIDE SEQUENCE [LARGE SCALE GENOMIC DNA]</scope>
    <source>
        <strain evidence="2 3">BCCO 10_0798</strain>
    </source>
</reference>